<evidence type="ECO:0000313" key="2">
    <source>
        <dbReference type="EMBL" id="SBO98084.1"/>
    </source>
</evidence>
<proteinExistence type="predicted"/>
<dbReference type="InterPro" id="IPR051606">
    <property type="entry name" value="Polyketide_Oxido-like"/>
</dbReference>
<name>A0A1M4EH51_9ACTN</name>
<dbReference type="SUPFAM" id="SSF51735">
    <property type="entry name" value="NAD(P)-binding Rossmann-fold domains"/>
    <property type="match status" value="1"/>
</dbReference>
<dbReference type="InterPro" id="IPR016040">
    <property type="entry name" value="NAD(P)-bd_dom"/>
</dbReference>
<reference evidence="2" key="1">
    <citation type="submission" date="2016-04" db="EMBL/GenBank/DDBJ databases">
        <authorList>
            <person name="Evans L.H."/>
            <person name="Alamgir A."/>
            <person name="Owens N."/>
            <person name="Weber N.D."/>
            <person name="Virtaneva K."/>
            <person name="Barbian K."/>
            <person name="Babar A."/>
            <person name="Rosenke K."/>
        </authorList>
    </citation>
    <scope>NUCLEOTIDE SEQUENCE</scope>
    <source>
        <strain evidence="2">Nono1</strain>
    </source>
</reference>
<accession>A0A1M4EH51</accession>
<sequence>MTEVQVSRIVVFGAGGRAGVKVVAEAAGRGHEVTAVVREPGRHRELGGPRVKVVAGDVTDAGSVAGAAAGHDVALQVAARLDVAAEEFYGAATRALVDGLGRAGVSRLVALGIGSLLEVSPGVRLIDTPGFPADARAFSLGHAAELALLEASALDWVVIAPPPVFLDAEAGRTGRYRFGDGRVPEVREGDPAFSYADLAVALVDEAQAPRHHRVQVAVSY</sequence>
<dbReference type="AlphaFoldDB" id="A0A1M4EH51"/>
<dbReference type="InterPro" id="IPR036291">
    <property type="entry name" value="NAD(P)-bd_dom_sf"/>
</dbReference>
<dbReference type="PANTHER" id="PTHR43355">
    <property type="entry name" value="FLAVIN REDUCTASE (NADPH)"/>
    <property type="match status" value="1"/>
</dbReference>
<dbReference type="GO" id="GO:0016646">
    <property type="term" value="F:oxidoreductase activity, acting on the CH-NH group of donors, NAD or NADP as acceptor"/>
    <property type="evidence" value="ECO:0007669"/>
    <property type="project" value="TreeGrafter"/>
</dbReference>
<evidence type="ECO:0000259" key="1">
    <source>
        <dbReference type="Pfam" id="PF13460"/>
    </source>
</evidence>
<dbReference type="EMBL" id="LT559118">
    <property type="protein sequence ID" value="SBO98084.1"/>
    <property type="molecule type" value="Genomic_DNA"/>
</dbReference>
<feature type="domain" description="NAD(P)-binding" evidence="1">
    <location>
        <begin position="13"/>
        <end position="206"/>
    </location>
</feature>
<dbReference type="Gene3D" id="3.40.50.720">
    <property type="entry name" value="NAD(P)-binding Rossmann-like Domain"/>
    <property type="match status" value="1"/>
</dbReference>
<gene>
    <name evidence="2" type="ORF">BN4615_P7600</name>
</gene>
<organism evidence="2">
    <name type="scientific">Nonomuraea gerenzanensis</name>
    <dbReference type="NCBI Taxonomy" id="93944"/>
    <lineage>
        <taxon>Bacteria</taxon>
        <taxon>Bacillati</taxon>
        <taxon>Actinomycetota</taxon>
        <taxon>Actinomycetes</taxon>
        <taxon>Streptosporangiales</taxon>
        <taxon>Streptosporangiaceae</taxon>
        <taxon>Nonomuraea</taxon>
    </lineage>
</organism>
<protein>
    <submittedName>
        <fullName evidence="2">NAD-binding protein, putative</fullName>
    </submittedName>
</protein>
<dbReference type="Pfam" id="PF13460">
    <property type="entry name" value="NAD_binding_10"/>
    <property type="match status" value="1"/>
</dbReference>
<dbReference type="RefSeq" id="WP_225266800.1">
    <property type="nucleotide sequence ID" value="NZ_CP084058.1"/>
</dbReference>
<dbReference type="PANTHER" id="PTHR43355:SF2">
    <property type="entry name" value="FLAVIN REDUCTASE (NADPH)"/>
    <property type="match status" value="1"/>
</dbReference>